<evidence type="ECO:0008006" key="7">
    <source>
        <dbReference type="Google" id="ProtNLM"/>
    </source>
</evidence>
<dbReference type="InterPro" id="IPR048350">
    <property type="entry name" value="S-Me-THD-like_C"/>
</dbReference>
<dbReference type="OrthoDB" id="5404895at2759"/>
<evidence type="ECO:0000259" key="2">
    <source>
        <dbReference type="Pfam" id="PF05378"/>
    </source>
</evidence>
<feature type="domain" description="Hydantoinase A/oxoprolinase" evidence="1">
    <location>
        <begin position="209"/>
        <end position="384"/>
    </location>
</feature>
<dbReference type="Pfam" id="PF01968">
    <property type="entry name" value="Hydantoinase_A"/>
    <property type="match status" value="1"/>
</dbReference>
<dbReference type="Pfam" id="PF06032">
    <property type="entry name" value="S-Me-THD_N"/>
    <property type="match status" value="1"/>
</dbReference>
<sequence>MSFTDSSLVIGIDVGGTNTDAVLLDTKQTGSEAIVSWHKTLTEANVTLGLQKTLHGLLQKAPGNERKIAAVTLGTTHFLNAILEHDASRLEKVAVIRLASYEFTSQTPSFVDWPPVLRGLMQGHIAIVPGGVNIDGSLIMDLDEASLVEQAEIIRSKKLENVVIVGVGSPMDTEFGQESQARRILRELLGEDVNIICSHEIAGSGILFRENASILNASIVNFARRTLRGFRRALADLGLKCPLYLTSNTGHLLSFTDAIQFPIRVFSSGPTNSLRGAAYLAGQFMGNEGAVVVDIGGTTSDVGFLLRNGYPRLTSSYIEIAGVKVNLEALQVDSAALGGGSKVHVSEDESKVSVGPDSVGYEITTKALCFGGSVPTATDVAVATDRAVIGTTVPNLAPGTTEKATARIKAILEGLIDRVKTSADPCTVILVGGGAPICPAQLEGVRQVIRPEYAAVANAVGAAIARISGRAERMADLASVEAVKAQVKAEALADAQSRGGDISQAMITKEEVTGVPYTPNSKNVSVEVACPADHARFLSTFENEKPEHAHAEEETCKDEANAVDEREAVLREGEKSTVDIASYRPTVDSSGRWFLSKTDLEFLALGCYILGCGGGGSPYGTYLQLVNLVEEGQAPVIVNSTFLEANAVLAPVAGVGSPAVANERPGGNLVLHSLQAMEKEIGKPYEGIFAVEIGGSNGLQPLIWGSPKYYNIPCVDGDLMGRAYPNFEKMTSFIKTTDVNDLLPVALSSGTGRNVIIPANQPDLQTVEAKIRDACVEMGSAAGATGRVLQMEEVRDFGILNSHSLAWRLGRTIALARQQGRLFNVPQDVIQEFGGEGSARVICRGKIVSVEHNLTATAHTTGKVVLQQLSPDDSETDVGPADSVPQIVVEFVNENLRVKAVSAEGSEECLAIVPDLIFLLDISTGEAIGTPEYRYGLKVIVMAAGPHPLWTTERGLEIGGPAGFGMPDRYPSTLKYTRPRSVIEEFRQVD</sequence>
<evidence type="ECO:0000259" key="4">
    <source>
        <dbReference type="Pfam" id="PF20906"/>
    </source>
</evidence>
<dbReference type="GO" id="GO:0016787">
    <property type="term" value="F:hydrolase activity"/>
    <property type="evidence" value="ECO:0007669"/>
    <property type="project" value="InterPro"/>
</dbReference>
<dbReference type="Pfam" id="PF05378">
    <property type="entry name" value="Hydant_A_N"/>
    <property type="match status" value="1"/>
</dbReference>
<accession>A0A507QT18</accession>
<dbReference type="InterPro" id="IPR008040">
    <property type="entry name" value="Hydant_A_N"/>
</dbReference>
<dbReference type="Pfam" id="PF20906">
    <property type="entry name" value="S-Me-THD_C"/>
    <property type="match status" value="1"/>
</dbReference>
<gene>
    <name evidence="5" type="ORF">MPDQ_008081</name>
</gene>
<feature type="domain" description="S-Me-THD-like C-terminal" evidence="4">
    <location>
        <begin position="765"/>
        <end position="968"/>
    </location>
</feature>
<dbReference type="PANTHER" id="PTHR11365">
    <property type="entry name" value="5-OXOPROLINASE RELATED"/>
    <property type="match status" value="1"/>
</dbReference>
<keyword evidence="6" id="KW-1185">Reference proteome</keyword>
<dbReference type="AlphaFoldDB" id="A0A507QT18"/>
<proteinExistence type="predicted"/>
<dbReference type="PANTHER" id="PTHR11365:SF10">
    <property type="entry name" value="HYDANTOINASE_OXOPROLINASE"/>
    <property type="match status" value="1"/>
</dbReference>
<organism evidence="5 6">
    <name type="scientific">Monascus purpureus</name>
    <name type="common">Red mold</name>
    <name type="synonym">Monascus anka</name>
    <dbReference type="NCBI Taxonomy" id="5098"/>
    <lineage>
        <taxon>Eukaryota</taxon>
        <taxon>Fungi</taxon>
        <taxon>Dikarya</taxon>
        <taxon>Ascomycota</taxon>
        <taxon>Pezizomycotina</taxon>
        <taxon>Eurotiomycetes</taxon>
        <taxon>Eurotiomycetidae</taxon>
        <taxon>Eurotiales</taxon>
        <taxon>Aspergillaceae</taxon>
        <taxon>Monascus</taxon>
    </lineage>
</organism>
<feature type="domain" description="Hydantoinase/oxoprolinase N-terminal" evidence="2">
    <location>
        <begin position="10"/>
        <end position="188"/>
    </location>
</feature>
<protein>
    <recommendedName>
        <fullName evidence="7">Hydantoinase</fullName>
    </recommendedName>
</protein>
<evidence type="ECO:0000259" key="1">
    <source>
        <dbReference type="Pfam" id="PF01968"/>
    </source>
</evidence>
<comment type="caution">
    <text evidence="5">The sequence shown here is derived from an EMBL/GenBank/DDBJ whole genome shotgun (WGS) entry which is preliminary data.</text>
</comment>
<name>A0A507QT18_MONPU</name>
<dbReference type="InterPro" id="IPR010318">
    <property type="entry name" value="S-Me-THD_N"/>
</dbReference>
<dbReference type="InterPro" id="IPR043129">
    <property type="entry name" value="ATPase_NBD"/>
</dbReference>
<dbReference type="InterPro" id="IPR002821">
    <property type="entry name" value="Hydantoinase_A"/>
</dbReference>
<feature type="domain" description="S-Me-THD N-terminal" evidence="3">
    <location>
        <begin position="598"/>
        <end position="758"/>
    </location>
</feature>
<dbReference type="Gene3D" id="3.40.1610.10">
    <property type="entry name" value="CV3147-like domain"/>
    <property type="match status" value="1"/>
</dbReference>
<dbReference type="InterPro" id="IPR024071">
    <property type="entry name" value="S-Me-THD_C_sf"/>
</dbReference>
<evidence type="ECO:0000313" key="5">
    <source>
        <dbReference type="EMBL" id="TQB70793.1"/>
    </source>
</evidence>
<dbReference type="EMBL" id="VIFY01000095">
    <property type="protein sequence ID" value="TQB70793.1"/>
    <property type="molecule type" value="Genomic_DNA"/>
</dbReference>
<evidence type="ECO:0000313" key="6">
    <source>
        <dbReference type="Proteomes" id="UP000319663"/>
    </source>
</evidence>
<dbReference type="InterPro" id="IPR027479">
    <property type="entry name" value="S-Me-THD_N_sf"/>
</dbReference>
<evidence type="ECO:0000259" key="3">
    <source>
        <dbReference type="Pfam" id="PF06032"/>
    </source>
</evidence>
<dbReference type="SUPFAM" id="SSF160991">
    <property type="entry name" value="CV3147-like"/>
    <property type="match status" value="1"/>
</dbReference>
<dbReference type="InterPro" id="IPR045079">
    <property type="entry name" value="Oxoprolinase-like"/>
</dbReference>
<dbReference type="SUPFAM" id="SSF53067">
    <property type="entry name" value="Actin-like ATPase domain"/>
    <property type="match status" value="2"/>
</dbReference>
<dbReference type="Gene3D" id="2.40.390.10">
    <property type="entry name" value="CV3147-like"/>
    <property type="match status" value="1"/>
</dbReference>
<dbReference type="Proteomes" id="UP000319663">
    <property type="component" value="Unassembled WGS sequence"/>
</dbReference>
<reference evidence="5 6" key="1">
    <citation type="submission" date="2019-06" db="EMBL/GenBank/DDBJ databases">
        <title>Wine fermentation using esterase from Monascus purpureus.</title>
        <authorList>
            <person name="Geng C."/>
            <person name="Zhang Y."/>
        </authorList>
    </citation>
    <scope>NUCLEOTIDE SEQUENCE [LARGE SCALE GENOMIC DNA]</scope>
    <source>
        <strain evidence="5">HQ1</strain>
    </source>
</reference>